<sequence length="495" mass="55557">MIIAGDNTNHHFLTKFPLRTFLPLPSFVQRFANSSGLAQQKCLEAGLSDHARSHRHAVEPPPPINRLPVELLADVFFLSLQDNRVMKGPPRSRKFPGLSFSPGWSSDPMILASVCRHWRAVALTTPMLWSSLAILCSQRKHHIPLLRTWLERSADCPLTICLVEPFRESKERAQWWPQQQALATDILSLLITQAYRWKAIDFRFSLGIPVVLANIPHGTLRALESATIFSSEGRSLSPLEFLSLDQVWEAVHASPSLRKARWEAVYLEHRLQDIPCTQLTSIEVTISIDSLFDLLSLCHNLVDLHFTDARLESDADSPPRSSNHPHSHALLVLPHLRNLSLDLNQPSATIFGRLTLPSLISFDIRQDQSCREPSDASSFKDLLARSKCCLQKFSYEDTGPDGEDILLEMLSSPLLSSLADLSVESSVSTKFTNLLTRQPAMCATLPRLERLALGQCATPPGALRDMVSSRRIKTDHCSLLREMKVGNWARHDTDL</sequence>
<accession>A0A9P3PWE3</accession>
<reference evidence="1" key="1">
    <citation type="submission" date="2022-07" db="EMBL/GenBank/DDBJ databases">
        <title>The genome of Lyophyllum shimeji provides insight into the initial evolution of ectomycorrhizal fungal genome.</title>
        <authorList>
            <person name="Kobayashi Y."/>
            <person name="Shibata T."/>
            <person name="Hirakawa H."/>
            <person name="Shigenobu S."/>
            <person name="Nishiyama T."/>
            <person name="Yamada A."/>
            <person name="Hasebe M."/>
            <person name="Kawaguchi M."/>
        </authorList>
    </citation>
    <scope>NUCLEOTIDE SEQUENCE</scope>
    <source>
        <strain evidence="1">AT787</strain>
    </source>
</reference>
<organism evidence="1 2">
    <name type="scientific">Lyophyllum shimeji</name>
    <name type="common">Hon-shimeji</name>
    <name type="synonym">Tricholoma shimeji</name>
    <dbReference type="NCBI Taxonomy" id="47721"/>
    <lineage>
        <taxon>Eukaryota</taxon>
        <taxon>Fungi</taxon>
        <taxon>Dikarya</taxon>
        <taxon>Basidiomycota</taxon>
        <taxon>Agaricomycotina</taxon>
        <taxon>Agaricomycetes</taxon>
        <taxon>Agaricomycetidae</taxon>
        <taxon>Agaricales</taxon>
        <taxon>Tricholomatineae</taxon>
        <taxon>Lyophyllaceae</taxon>
        <taxon>Lyophyllum</taxon>
    </lineage>
</organism>
<protein>
    <recommendedName>
        <fullName evidence="3">F-box domain-containing protein</fullName>
    </recommendedName>
</protein>
<proteinExistence type="predicted"/>
<gene>
    <name evidence="1" type="ORF">LshimejAT787_1104510</name>
</gene>
<evidence type="ECO:0008006" key="3">
    <source>
        <dbReference type="Google" id="ProtNLM"/>
    </source>
</evidence>
<evidence type="ECO:0000313" key="1">
    <source>
        <dbReference type="EMBL" id="GLB42436.1"/>
    </source>
</evidence>
<keyword evidence="2" id="KW-1185">Reference proteome</keyword>
<comment type="caution">
    <text evidence="1">The sequence shown here is derived from an EMBL/GenBank/DDBJ whole genome shotgun (WGS) entry which is preliminary data.</text>
</comment>
<dbReference type="EMBL" id="BRPK01000011">
    <property type="protein sequence ID" value="GLB42436.1"/>
    <property type="molecule type" value="Genomic_DNA"/>
</dbReference>
<dbReference type="Proteomes" id="UP001063166">
    <property type="component" value="Unassembled WGS sequence"/>
</dbReference>
<evidence type="ECO:0000313" key="2">
    <source>
        <dbReference type="Proteomes" id="UP001063166"/>
    </source>
</evidence>
<dbReference type="OrthoDB" id="3056922at2759"/>
<name>A0A9P3PWE3_LYOSH</name>
<dbReference type="AlphaFoldDB" id="A0A9P3PWE3"/>